<dbReference type="EMBL" id="CABITT030000005">
    <property type="protein sequence ID" value="VVB06390.1"/>
    <property type="molecule type" value="Genomic_DNA"/>
</dbReference>
<keyword evidence="2" id="KW-1185">Reference proteome</keyword>
<dbReference type="Pfam" id="PF03140">
    <property type="entry name" value="DUF247"/>
    <property type="match status" value="1"/>
</dbReference>
<reference evidence="1" key="1">
    <citation type="submission" date="2019-07" db="EMBL/GenBank/DDBJ databases">
        <authorList>
            <person name="Dittberner H."/>
        </authorList>
    </citation>
    <scope>NUCLEOTIDE SEQUENCE [LARGE SCALE GENOMIC DNA]</scope>
</reference>
<dbReference type="PANTHER" id="PTHR31170">
    <property type="entry name" value="BNAC04G53230D PROTEIN"/>
    <property type="match status" value="1"/>
</dbReference>
<evidence type="ECO:0000313" key="1">
    <source>
        <dbReference type="EMBL" id="VVB06390.1"/>
    </source>
</evidence>
<organism evidence="1 2">
    <name type="scientific">Arabis nemorensis</name>
    <dbReference type="NCBI Taxonomy" id="586526"/>
    <lineage>
        <taxon>Eukaryota</taxon>
        <taxon>Viridiplantae</taxon>
        <taxon>Streptophyta</taxon>
        <taxon>Embryophyta</taxon>
        <taxon>Tracheophyta</taxon>
        <taxon>Spermatophyta</taxon>
        <taxon>Magnoliopsida</taxon>
        <taxon>eudicotyledons</taxon>
        <taxon>Gunneridae</taxon>
        <taxon>Pentapetalae</taxon>
        <taxon>rosids</taxon>
        <taxon>malvids</taxon>
        <taxon>Brassicales</taxon>
        <taxon>Brassicaceae</taxon>
        <taxon>Arabideae</taxon>
        <taxon>Arabis</taxon>
    </lineage>
</organism>
<proteinExistence type="predicted"/>
<comment type="caution">
    <text evidence="1">The sequence shown here is derived from an EMBL/GenBank/DDBJ whole genome shotgun (WGS) entry which is preliminary data.</text>
</comment>
<name>A0A565BYA4_9BRAS</name>
<dbReference type="OrthoDB" id="672127at2759"/>
<dbReference type="InterPro" id="IPR004158">
    <property type="entry name" value="DUF247_pln"/>
</dbReference>
<sequence length="131" mass="15092">MELADFKRHNKFESSTESTDYPGMWQVPTIPKHCCIYRVPNSIRRVNPEAYTPQLVLIGPLNHSLKSQALKCRGDVTNAKSMGYLNMEAHKKFYLAEFAKRVDEEKTIDGFRRMIKADEDMIRASYSESTA</sequence>
<protein>
    <submittedName>
        <fullName evidence="1">Uncharacterized protein</fullName>
    </submittedName>
</protein>
<gene>
    <name evidence="1" type="ORF">ANE_LOCUS16834</name>
</gene>
<dbReference type="AlphaFoldDB" id="A0A565BYA4"/>
<dbReference type="Proteomes" id="UP000489600">
    <property type="component" value="Unassembled WGS sequence"/>
</dbReference>
<dbReference type="PANTHER" id="PTHR31170:SF9">
    <property type="entry name" value="PROTEIN, PUTATIVE (DUF247)-RELATED"/>
    <property type="match status" value="1"/>
</dbReference>
<accession>A0A565BYA4</accession>
<evidence type="ECO:0000313" key="2">
    <source>
        <dbReference type="Proteomes" id="UP000489600"/>
    </source>
</evidence>